<comment type="caution">
    <text evidence="2">The sequence shown here is derived from an EMBL/GenBank/DDBJ whole genome shotgun (WGS) entry which is preliminary data.</text>
</comment>
<evidence type="ECO:0000256" key="1">
    <source>
        <dbReference type="SAM" id="MobiDB-lite"/>
    </source>
</evidence>
<name>A0AAD7UIN3_9STRA</name>
<feature type="region of interest" description="Disordered" evidence="1">
    <location>
        <begin position="94"/>
        <end position="116"/>
    </location>
</feature>
<protein>
    <submittedName>
        <fullName evidence="2">Uncharacterized protein</fullName>
    </submittedName>
</protein>
<evidence type="ECO:0000313" key="2">
    <source>
        <dbReference type="EMBL" id="KAJ8608436.1"/>
    </source>
</evidence>
<keyword evidence="3" id="KW-1185">Reference proteome</keyword>
<reference evidence="2" key="1">
    <citation type="submission" date="2023-01" db="EMBL/GenBank/DDBJ databases">
        <title>Metagenome sequencing of chrysophaentin producing Chrysophaeum taylorii.</title>
        <authorList>
            <person name="Davison J."/>
            <person name="Bewley C."/>
        </authorList>
    </citation>
    <scope>NUCLEOTIDE SEQUENCE</scope>
    <source>
        <strain evidence="2">NIES-1699</strain>
    </source>
</reference>
<evidence type="ECO:0000313" key="3">
    <source>
        <dbReference type="Proteomes" id="UP001230188"/>
    </source>
</evidence>
<dbReference type="AlphaFoldDB" id="A0AAD7UIN3"/>
<proteinExistence type="predicted"/>
<dbReference type="PANTHER" id="PTHR35213:SF5">
    <property type="entry name" value="RING-TYPE DOMAIN-CONTAINING PROTEIN"/>
    <property type="match status" value="1"/>
</dbReference>
<gene>
    <name evidence="2" type="ORF">CTAYLR_009598</name>
</gene>
<dbReference type="PANTHER" id="PTHR35213">
    <property type="entry name" value="RING-TYPE DOMAIN-CONTAINING PROTEIN-RELATED"/>
    <property type="match status" value="1"/>
</dbReference>
<dbReference type="EMBL" id="JAQMWT010000168">
    <property type="protein sequence ID" value="KAJ8608436.1"/>
    <property type="molecule type" value="Genomic_DNA"/>
</dbReference>
<sequence length="219" mass="24691">MSELRRGKWTVEEERYVERVIHDFNNGTLQAAPGTTLRNFLSEKLNCDPMRITKKFTGEASIGKRVFHPCDDEEAVEQSKREIAALEAAWRSKLERQQRESTAAPRTKVSAGDDARDRRIDAHAAQQLDAWLERARHVMNSSCSNEDVDDVVREGEELRTSFVASQPASKFAVQDEEATTLLVDFLRSAQKGVQQHHQAAQDLALFRAEPRTPDNAASS</sequence>
<organism evidence="2 3">
    <name type="scientific">Chrysophaeum taylorii</name>
    <dbReference type="NCBI Taxonomy" id="2483200"/>
    <lineage>
        <taxon>Eukaryota</taxon>
        <taxon>Sar</taxon>
        <taxon>Stramenopiles</taxon>
        <taxon>Ochrophyta</taxon>
        <taxon>Pelagophyceae</taxon>
        <taxon>Pelagomonadales</taxon>
        <taxon>Pelagomonadaceae</taxon>
        <taxon>Chrysophaeum</taxon>
    </lineage>
</organism>
<accession>A0AAD7UIN3</accession>
<dbReference type="Proteomes" id="UP001230188">
    <property type="component" value="Unassembled WGS sequence"/>
</dbReference>